<evidence type="ECO:0000256" key="1">
    <source>
        <dbReference type="SAM" id="MobiDB-lite"/>
    </source>
</evidence>
<dbReference type="InterPro" id="IPR036410">
    <property type="entry name" value="HSP_DnaJ_Cys-rich_dom_sf"/>
</dbReference>
<dbReference type="SUPFAM" id="SSF57938">
    <property type="entry name" value="DnaJ/Hsp40 cysteine-rich domain"/>
    <property type="match status" value="1"/>
</dbReference>
<dbReference type="EMBL" id="HG996467">
    <property type="protein sequence ID" value="CAG1862761.1"/>
    <property type="molecule type" value="Genomic_DNA"/>
</dbReference>
<dbReference type="PANTHER" id="PTHR15852">
    <property type="entry name" value="PLASTID TRANSCRIPTIONALLY ACTIVE PROTEIN"/>
    <property type="match status" value="1"/>
</dbReference>
<feature type="region of interest" description="Disordered" evidence="1">
    <location>
        <begin position="14"/>
        <end position="65"/>
    </location>
</feature>
<feature type="compositionally biased region" description="Low complexity" evidence="1">
    <location>
        <begin position="14"/>
        <end position="33"/>
    </location>
</feature>
<dbReference type="Pfam" id="PF25436">
    <property type="entry name" value="BSD2_CRD"/>
    <property type="match status" value="1"/>
</dbReference>
<organism evidence="3">
    <name type="scientific">Musa acuminata subsp. malaccensis</name>
    <name type="common">Wild banana</name>
    <name type="synonym">Musa malaccensis</name>
    <dbReference type="NCBI Taxonomy" id="214687"/>
    <lineage>
        <taxon>Eukaryota</taxon>
        <taxon>Viridiplantae</taxon>
        <taxon>Streptophyta</taxon>
        <taxon>Embryophyta</taxon>
        <taxon>Tracheophyta</taxon>
        <taxon>Spermatophyta</taxon>
        <taxon>Magnoliopsida</taxon>
        <taxon>Liliopsida</taxon>
        <taxon>Zingiberales</taxon>
        <taxon>Musaceae</taxon>
        <taxon>Musa</taxon>
    </lineage>
</organism>
<gene>
    <name evidence="3" type="ORF">GSMUA_76550.1</name>
</gene>
<evidence type="ECO:0000259" key="2">
    <source>
        <dbReference type="Pfam" id="PF25436"/>
    </source>
</evidence>
<protein>
    <submittedName>
        <fullName evidence="3">(wild Malaysian banana) hypothetical protein</fullName>
    </submittedName>
</protein>
<accession>A0A8D7B8T8</accession>
<reference evidence="3" key="1">
    <citation type="submission" date="2021-03" db="EMBL/GenBank/DDBJ databases">
        <authorList>
            <consortium name="Genoscope - CEA"/>
            <person name="William W."/>
        </authorList>
    </citation>
    <scope>NUCLEOTIDE SEQUENCE</scope>
    <source>
        <strain evidence="3">Doubled-haploid Pahang</strain>
    </source>
</reference>
<sequence length="139" mass="14391">MASIVCFTSAVNSITSPSKASSSTSGLSPKSNLPFPNPTHHGAVSRFQPLRVKQATESSTNSGTKRNSIVCAECDGNGAKLCTQCQGTGVNSVDHFNGRFKAGASCWLCSRGKKEILCGNCNGAGFLGGFMSTFDETSG</sequence>
<proteinExistence type="predicted"/>
<dbReference type="PANTHER" id="PTHR15852:SF51">
    <property type="entry name" value="PROTEIN BUNDLE SHEATH DEFECTIVE 2, CHLOROPLASTIC"/>
    <property type="match status" value="1"/>
</dbReference>
<feature type="domain" description="BSD2 cysteine rich" evidence="2">
    <location>
        <begin position="67"/>
        <end position="136"/>
    </location>
</feature>
<name>A0A8D7B8T8_MUSAM</name>
<dbReference type="InterPro" id="IPR057453">
    <property type="entry name" value="BSD2_CRD"/>
</dbReference>
<feature type="compositionally biased region" description="Polar residues" evidence="1">
    <location>
        <begin position="55"/>
        <end position="65"/>
    </location>
</feature>
<evidence type="ECO:0000313" key="3">
    <source>
        <dbReference type="EMBL" id="CAG1862761.1"/>
    </source>
</evidence>
<dbReference type="AlphaFoldDB" id="A0A8D7B8T8"/>